<sequence length="379" mass="41558">MIKINSVAELKTSLENDGMARLANGKPFSFRGVSITIAAMPDSRTGKPGPDSGIGIYTESSAWQRFLQRFFPRYTNEAKLTDFKSTVHEWAKGLLENTGDLAAVPDETRNEKISELKNSVALYFATASLGQSTALLHTGARQEAFRALSTLAGDYLTASADDQDKSMAVFQDLLSYCKKTQPTQMESIEALRVAGHAYLSASLDAKEELSAMADIQGWDEARLGEIESIFNRIAQSATRIRACVSLLNEDIEDTVFNSPQTEHSLAEFWIGELKSEFAKVNTIAQPLLMDMCVAAIMSATKFNPGEESSSLRVTIASQLFERCAATQDNSRALAAIKLEKHRAVTAYRTAAIPFNNRTATHAWTGRLDVDTTPESYNGL</sequence>
<dbReference type="PATRIC" id="fig|908627.4.peg.7979"/>
<protein>
    <submittedName>
        <fullName evidence="1">Uncharacterized protein</fullName>
    </submittedName>
</protein>
<gene>
    <name evidence="1" type="ORF">EOS_35675</name>
</gene>
<dbReference type="Proteomes" id="UP000035963">
    <property type="component" value="Unassembled WGS sequence"/>
</dbReference>
<comment type="caution">
    <text evidence="1">The sequence shown here is derived from an EMBL/GenBank/DDBJ whole genome shotgun (WGS) entry which is preliminary data.</text>
</comment>
<proteinExistence type="predicted"/>
<evidence type="ECO:0000313" key="2">
    <source>
        <dbReference type="Proteomes" id="UP000035963"/>
    </source>
</evidence>
<dbReference type="AlphaFoldDB" id="A0A0J1CL69"/>
<name>A0A0J1CL69_9BURK</name>
<keyword evidence="2" id="KW-1185">Reference proteome</keyword>
<reference evidence="1 2" key="1">
    <citation type="journal article" date="2015" name="Genome Announc.">
        <title>Draft Genome Sequence of Burkholderia sp. Strain PML1(12), an Ectomycorrhizosphere-Inhabiting Bacterium with Effective Mineral-Weathering Ability.</title>
        <authorList>
            <person name="Uroz S."/>
            <person name="Oger P."/>
        </authorList>
    </citation>
    <scope>NUCLEOTIDE SEQUENCE [LARGE SCALE GENOMIC DNA]</scope>
    <source>
        <strain evidence="2">PML1(12)</strain>
    </source>
</reference>
<organism evidence="1 2">
    <name type="scientific">Caballeronia mineralivorans PML1(12)</name>
    <dbReference type="NCBI Taxonomy" id="908627"/>
    <lineage>
        <taxon>Bacteria</taxon>
        <taxon>Pseudomonadati</taxon>
        <taxon>Pseudomonadota</taxon>
        <taxon>Betaproteobacteria</taxon>
        <taxon>Burkholderiales</taxon>
        <taxon>Burkholderiaceae</taxon>
        <taxon>Caballeronia</taxon>
    </lineage>
</organism>
<evidence type="ECO:0000313" key="1">
    <source>
        <dbReference type="EMBL" id="KLU21510.1"/>
    </source>
</evidence>
<accession>A0A0J1CL69</accession>
<dbReference type="RefSeq" id="WP_047896924.1">
    <property type="nucleotide sequence ID" value="NZ_AEJF01000214.1"/>
</dbReference>
<dbReference type="EMBL" id="AEJF01000214">
    <property type="protein sequence ID" value="KLU21510.1"/>
    <property type="molecule type" value="Genomic_DNA"/>
</dbReference>